<keyword evidence="8 11" id="KW-0560">Oxidoreductase</keyword>
<dbReference type="PANTHER" id="PTHR43765">
    <property type="entry name" value="2-DEHYDROPANTOATE 2-REDUCTASE-RELATED"/>
    <property type="match status" value="1"/>
</dbReference>
<dbReference type="Pfam" id="PF02558">
    <property type="entry name" value="ApbA"/>
    <property type="match status" value="1"/>
</dbReference>
<dbReference type="PATRIC" id="fig|1886670.3.peg.4027"/>
<evidence type="ECO:0000313" key="14">
    <source>
        <dbReference type="EMBL" id="ODP26645.1"/>
    </source>
</evidence>
<dbReference type="RefSeq" id="WP_175425232.1">
    <property type="nucleotide sequence ID" value="NZ_MDER01000082.1"/>
</dbReference>
<dbReference type="Proteomes" id="UP000094578">
    <property type="component" value="Unassembled WGS sequence"/>
</dbReference>
<dbReference type="Pfam" id="PF08546">
    <property type="entry name" value="ApbA_C"/>
    <property type="match status" value="1"/>
</dbReference>
<feature type="domain" description="Ketopantoate reductase N-terminal" evidence="12">
    <location>
        <begin position="5"/>
        <end position="164"/>
    </location>
</feature>
<evidence type="ECO:0000259" key="12">
    <source>
        <dbReference type="Pfam" id="PF02558"/>
    </source>
</evidence>
<dbReference type="InterPro" id="IPR013328">
    <property type="entry name" value="6PGD_dom2"/>
</dbReference>
<keyword evidence="15" id="KW-1185">Reference proteome</keyword>
<evidence type="ECO:0000256" key="4">
    <source>
        <dbReference type="ARBA" id="ARBA00013014"/>
    </source>
</evidence>
<dbReference type="Gene3D" id="1.10.1040.10">
    <property type="entry name" value="N-(1-d-carboxylethyl)-l-norvaline Dehydrogenase, domain 2"/>
    <property type="match status" value="1"/>
</dbReference>
<proteinExistence type="inferred from homology"/>
<dbReference type="EC" id="1.1.1.169" evidence="4 11"/>
<evidence type="ECO:0000259" key="13">
    <source>
        <dbReference type="Pfam" id="PF08546"/>
    </source>
</evidence>
<evidence type="ECO:0000256" key="10">
    <source>
        <dbReference type="ARBA" id="ARBA00048793"/>
    </source>
</evidence>
<comment type="catalytic activity">
    <reaction evidence="10 11">
        <text>(R)-pantoate + NADP(+) = 2-dehydropantoate + NADPH + H(+)</text>
        <dbReference type="Rhea" id="RHEA:16233"/>
        <dbReference type="ChEBI" id="CHEBI:11561"/>
        <dbReference type="ChEBI" id="CHEBI:15378"/>
        <dbReference type="ChEBI" id="CHEBI:15980"/>
        <dbReference type="ChEBI" id="CHEBI:57783"/>
        <dbReference type="ChEBI" id="CHEBI:58349"/>
        <dbReference type="EC" id="1.1.1.169"/>
    </reaction>
</comment>
<reference evidence="14 15" key="1">
    <citation type="submission" date="2016-08" db="EMBL/GenBank/DDBJ databases">
        <title>Genome sequencing of Paenibacillus sp. TI45-13ar, isolated from Korean traditional nuruk.</title>
        <authorList>
            <person name="Kim S.-J."/>
        </authorList>
    </citation>
    <scope>NUCLEOTIDE SEQUENCE [LARGE SCALE GENOMIC DNA]</scope>
    <source>
        <strain evidence="14 15">TI45-13ar</strain>
    </source>
</reference>
<sequence length="334" mass="37683">MIIDIFGAGAIGLLFYSKLVSHSSVATIHLWTRTSEQATLINQQGITAQTSTTDYNVEAQTYIPSKLHQACAIYDMTDNENKPKADYILVTVKQKDITADFVSYLKQRADHHTRIICLQNGVRTDVWWDSPWQVYAAITTEGAKRISPNEVSHTGIGKTVVGRVTNISSTRVVDQSKAIDKEEQLWIQLLLNELQKAGLDIVLSNNIDKDIYRKLVINAVINPLTAIWRIMNGELLVSKQRLAVMRQLYDEVIEVYEANGIEVSSLWWEDILAVCQATSNNTSSMLADVLQSKTTEIQWINGSIIKMGQDYHISTPTNDCVYHLIEAMNRQEDH</sequence>
<evidence type="ECO:0000256" key="3">
    <source>
        <dbReference type="ARBA" id="ARBA00007870"/>
    </source>
</evidence>
<dbReference type="InterPro" id="IPR050838">
    <property type="entry name" value="Ketopantoate_reductase"/>
</dbReference>
<dbReference type="GO" id="GO:0050661">
    <property type="term" value="F:NADP binding"/>
    <property type="evidence" value="ECO:0007669"/>
    <property type="project" value="TreeGrafter"/>
</dbReference>
<dbReference type="GO" id="GO:0015940">
    <property type="term" value="P:pantothenate biosynthetic process"/>
    <property type="evidence" value="ECO:0007669"/>
    <property type="project" value="UniProtKB-UniPathway"/>
</dbReference>
<organism evidence="14 15">
    <name type="scientific">Paenibacillus nuruki</name>
    <dbReference type="NCBI Taxonomy" id="1886670"/>
    <lineage>
        <taxon>Bacteria</taxon>
        <taxon>Bacillati</taxon>
        <taxon>Bacillota</taxon>
        <taxon>Bacilli</taxon>
        <taxon>Bacillales</taxon>
        <taxon>Paenibacillaceae</taxon>
        <taxon>Paenibacillus</taxon>
    </lineage>
</organism>
<dbReference type="STRING" id="1886670.PTI45_04002"/>
<dbReference type="InterPro" id="IPR013752">
    <property type="entry name" value="KPA_reductase"/>
</dbReference>
<dbReference type="UniPathway" id="UPA00028">
    <property type="reaction ID" value="UER00004"/>
</dbReference>
<dbReference type="FunFam" id="1.10.1040.10:FF:000017">
    <property type="entry name" value="2-dehydropantoate 2-reductase"/>
    <property type="match status" value="1"/>
</dbReference>
<dbReference type="InterPro" id="IPR008927">
    <property type="entry name" value="6-PGluconate_DH-like_C_sf"/>
</dbReference>
<dbReference type="GO" id="GO:0005737">
    <property type="term" value="C:cytoplasm"/>
    <property type="evidence" value="ECO:0007669"/>
    <property type="project" value="TreeGrafter"/>
</dbReference>
<comment type="similarity">
    <text evidence="3 11">Belongs to the ketopantoate reductase family.</text>
</comment>
<dbReference type="Gene3D" id="3.40.50.720">
    <property type="entry name" value="NAD(P)-binding Rossmann-like Domain"/>
    <property type="match status" value="1"/>
</dbReference>
<dbReference type="NCBIfam" id="TIGR00745">
    <property type="entry name" value="apbA_panE"/>
    <property type="match status" value="1"/>
</dbReference>
<evidence type="ECO:0000313" key="15">
    <source>
        <dbReference type="Proteomes" id="UP000094578"/>
    </source>
</evidence>
<comment type="caution">
    <text evidence="14">The sequence shown here is derived from an EMBL/GenBank/DDBJ whole genome shotgun (WGS) entry which is preliminary data.</text>
</comment>
<evidence type="ECO:0000256" key="6">
    <source>
        <dbReference type="ARBA" id="ARBA00022655"/>
    </source>
</evidence>
<protein>
    <recommendedName>
        <fullName evidence="5 11">2-dehydropantoate 2-reductase</fullName>
        <ecNumber evidence="4 11">1.1.1.169</ecNumber>
    </recommendedName>
    <alternativeName>
        <fullName evidence="9 11">Ketopantoate reductase</fullName>
    </alternativeName>
</protein>
<dbReference type="InterPro" id="IPR013332">
    <property type="entry name" value="KPR_N"/>
</dbReference>
<evidence type="ECO:0000256" key="1">
    <source>
        <dbReference type="ARBA" id="ARBA00002919"/>
    </source>
</evidence>
<dbReference type="EMBL" id="MDER01000082">
    <property type="protein sequence ID" value="ODP26645.1"/>
    <property type="molecule type" value="Genomic_DNA"/>
</dbReference>
<dbReference type="InterPro" id="IPR003710">
    <property type="entry name" value="ApbA"/>
</dbReference>
<evidence type="ECO:0000256" key="7">
    <source>
        <dbReference type="ARBA" id="ARBA00022857"/>
    </source>
</evidence>
<dbReference type="SUPFAM" id="SSF51735">
    <property type="entry name" value="NAD(P)-binding Rossmann-fold domains"/>
    <property type="match status" value="1"/>
</dbReference>
<gene>
    <name evidence="14" type="ORF">PTI45_04002</name>
</gene>
<evidence type="ECO:0000256" key="8">
    <source>
        <dbReference type="ARBA" id="ARBA00023002"/>
    </source>
</evidence>
<dbReference type="SUPFAM" id="SSF48179">
    <property type="entry name" value="6-phosphogluconate dehydrogenase C-terminal domain-like"/>
    <property type="match status" value="1"/>
</dbReference>
<name>A0A1E3L0D6_9BACL</name>
<comment type="function">
    <text evidence="1 11">Catalyzes the NADPH-dependent reduction of ketopantoate into pantoic acid.</text>
</comment>
<dbReference type="InterPro" id="IPR036291">
    <property type="entry name" value="NAD(P)-bd_dom_sf"/>
</dbReference>
<evidence type="ECO:0000256" key="2">
    <source>
        <dbReference type="ARBA" id="ARBA00004994"/>
    </source>
</evidence>
<accession>A0A1E3L0D6</accession>
<keyword evidence="6 11" id="KW-0566">Pantothenate biosynthesis</keyword>
<evidence type="ECO:0000256" key="11">
    <source>
        <dbReference type="RuleBase" id="RU362068"/>
    </source>
</evidence>
<comment type="pathway">
    <text evidence="2 11">Cofactor biosynthesis; (R)-pantothenate biosynthesis; (R)-pantoate from 3-methyl-2-oxobutanoate: step 2/2.</text>
</comment>
<keyword evidence="7 11" id="KW-0521">NADP</keyword>
<evidence type="ECO:0000256" key="9">
    <source>
        <dbReference type="ARBA" id="ARBA00032024"/>
    </source>
</evidence>
<dbReference type="AlphaFoldDB" id="A0A1E3L0D6"/>
<dbReference type="PANTHER" id="PTHR43765:SF2">
    <property type="entry name" value="2-DEHYDROPANTOATE 2-REDUCTASE"/>
    <property type="match status" value="1"/>
</dbReference>
<evidence type="ECO:0000256" key="5">
    <source>
        <dbReference type="ARBA" id="ARBA00019465"/>
    </source>
</evidence>
<dbReference type="GO" id="GO:0008677">
    <property type="term" value="F:2-dehydropantoate 2-reductase activity"/>
    <property type="evidence" value="ECO:0007669"/>
    <property type="project" value="UniProtKB-EC"/>
</dbReference>
<feature type="domain" description="Ketopantoate reductase C-terminal" evidence="13">
    <location>
        <begin position="206"/>
        <end position="328"/>
    </location>
</feature>